<gene>
    <name evidence="1" type="ORF">M2350_000398</name>
</gene>
<dbReference type="Proteomes" id="UP001204798">
    <property type="component" value="Unassembled WGS sequence"/>
</dbReference>
<evidence type="ECO:0000313" key="2">
    <source>
        <dbReference type="Proteomes" id="UP001204798"/>
    </source>
</evidence>
<evidence type="ECO:0000313" key="1">
    <source>
        <dbReference type="EMBL" id="MCS3918001.1"/>
    </source>
</evidence>
<proteinExistence type="predicted"/>
<organism evidence="1 2">
    <name type="scientific">Candidatus Fervidibacter sacchari</name>
    <dbReference type="NCBI Taxonomy" id="1448929"/>
    <lineage>
        <taxon>Bacteria</taxon>
        <taxon>Candidatus Fervidibacterota</taxon>
        <taxon>Candidatus Fervidibacter</taxon>
    </lineage>
</organism>
<keyword evidence="2" id="KW-1185">Reference proteome</keyword>
<evidence type="ECO:0008006" key="3">
    <source>
        <dbReference type="Google" id="ProtNLM"/>
    </source>
</evidence>
<dbReference type="PANTHER" id="PTHR36453:SF1">
    <property type="entry name" value="RIGHT HANDED BETA HELIX DOMAIN-CONTAINING PROTEIN"/>
    <property type="match status" value="1"/>
</dbReference>
<dbReference type="PANTHER" id="PTHR36453">
    <property type="entry name" value="SECRETED PROTEIN-RELATED"/>
    <property type="match status" value="1"/>
</dbReference>
<dbReference type="RefSeq" id="WP_259093054.1">
    <property type="nucleotide sequence ID" value="NZ_CP130454.1"/>
</dbReference>
<comment type="caution">
    <text evidence="1">The sequence shown here is derived from an EMBL/GenBank/DDBJ whole genome shotgun (WGS) entry which is preliminary data.</text>
</comment>
<dbReference type="InterPro" id="IPR011050">
    <property type="entry name" value="Pectin_lyase_fold/virulence"/>
</dbReference>
<dbReference type="InterPro" id="IPR012334">
    <property type="entry name" value="Pectin_lyas_fold"/>
</dbReference>
<dbReference type="Gene3D" id="2.160.20.10">
    <property type="entry name" value="Single-stranded right-handed beta-helix, Pectin lyase-like"/>
    <property type="match status" value="1"/>
</dbReference>
<protein>
    <recommendedName>
        <fullName evidence="3">Right handed beta helix domain-containing protein</fullName>
    </recommendedName>
</protein>
<name>A0ABT2EJ80_9BACT</name>
<reference evidence="1 2" key="1">
    <citation type="submission" date="2022-08" db="EMBL/GenBank/DDBJ databases">
        <title>Bacterial and archaeal communities from various locations to study Microbial Dark Matter (Phase II).</title>
        <authorList>
            <person name="Stepanauskas R."/>
        </authorList>
    </citation>
    <scope>NUCLEOTIDE SEQUENCE [LARGE SCALE GENOMIC DNA]</scope>
    <source>
        <strain evidence="1 2">PD1</strain>
    </source>
</reference>
<accession>A0ABT2EJ80</accession>
<dbReference type="SUPFAM" id="SSF51126">
    <property type="entry name" value="Pectin lyase-like"/>
    <property type="match status" value="1"/>
</dbReference>
<sequence>MSDMRGIYMLGESQGTVVLGNVFHDIYCYSYGGWGLYADEDGNYGKENIIRNNIFVNSQKHQIQLTRAEEHLSFTFKNNIIHWTTKGPAIAGPWNRAKSDFSEQLLVERWGEPVTFFLGGGRSLAEWQKLGREEGSIITDPLFVDVARGDFRLKPNSPALKNRFQAV</sequence>
<dbReference type="EMBL" id="JANUCP010000001">
    <property type="protein sequence ID" value="MCS3918001.1"/>
    <property type="molecule type" value="Genomic_DNA"/>
</dbReference>